<dbReference type="Proteomes" id="UP000242188">
    <property type="component" value="Unassembled WGS sequence"/>
</dbReference>
<evidence type="ECO:0000256" key="1">
    <source>
        <dbReference type="SAM" id="MobiDB-lite"/>
    </source>
</evidence>
<organism evidence="2 3">
    <name type="scientific">Mizuhopecten yessoensis</name>
    <name type="common">Japanese scallop</name>
    <name type="synonym">Patinopecten yessoensis</name>
    <dbReference type="NCBI Taxonomy" id="6573"/>
    <lineage>
        <taxon>Eukaryota</taxon>
        <taxon>Metazoa</taxon>
        <taxon>Spiralia</taxon>
        <taxon>Lophotrochozoa</taxon>
        <taxon>Mollusca</taxon>
        <taxon>Bivalvia</taxon>
        <taxon>Autobranchia</taxon>
        <taxon>Pteriomorphia</taxon>
        <taxon>Pectinida</taxon>
        <taxon>Pectinoidea</taxon>
        <taxon>Pectinidae</taxon>
        <taxon>Mizuhopecten</taxon>
    </lineage>
</organism>
<dbReference type="OrthoDB" id="6139205at2759"/>
<feature type="compositionally biased region" description="Basic and acidic residues" evidence="1">
    <location>
        <begin position="9"/>
        <end position="19"/>
    </location>
</feature>
<dbReference type="EMBL" id="NEDP02003490">
    <property type="protein sequence ID" value="OWF48546.1"/>
    <property type="molecule type" value="Genomic_DNA"/>
</dbReference>
<protein>
    <submittedName>
        <fullName evidence="2">Uncharacterized protein</fullName>
    </submittedName>
</protein>
<feature type="compositionally biased region" description="Polar residues" evidence="1">
    <location>
        <begin position="34"/>
        <end position="44"/>
    </location>
</feature>
<gene>
    <name evidence="2" type="ORF">KP79_PYT01174</name>
</gene>
<sequence>MKAKTSPFFREERGVDHQKRGGKRLFPDCESENNDMPTNTQTDKNSGFICREIERLTENQKSIALIITQKKDELKTKKLCCAQFFRSLSPYPDVV</sequence>
<comment type="caution">
    <text evidence="2">The sequence shown here is derived from an EMBL/GenBank/DDBJ whole genome shotgun (WGS) entry which is preliminary data.</text>
</comment>
<proteinExistence type="predicted"/>
<reference evidence="2 3" key="1">
    <citation type="journal article" date="2017" name="Nat. Ecol. Evol.">
        <title>Scallop genome provides insights into evolution of bilaterian karyotype and development.</title>
        <authorList>
            <person name="Wang S."/>
            <person name="Zhang J."/>
            <person name="Jiao W."/>
            <person name="Li J."/>
            <person name="Xun X."/>
            <person name="Sun Y."/>
            <person name="Guo X."/>
            <person name="Huan P."/>
            <person name="Dong B."/>
            <person name="Zhang L."/>
            <person name="Hu X."/>
            <person name="Sun X."/>
            <person name="Wang J."/>
            <person name="Zhao C."/>
            <person name="Wang Y."/>
            <person name="Wang D."/>
            <person name="Huang X."/>
            <person name="Wang R."/>
            <person name="Lv J."/>
            <person name="Li Y."/>
            <person name="Zhang Z."/>
            <person name="Liu B."/>
            <person name="Lu W."/>
            <person name="Hui Y."/>
            <person name="Liang J."/>
            <person name="Zhou Z."/>
            <person name="Hou R."/>
            <person name="Li X."/>
            <person name="Liu Y."/>
            <person name="Li H."/>
            <person name="Ning X."/>
            <person name="Lin Y."/>
            <person name="Zhao L."/>
            <person name="Xing Q."/>
            <person name="Dou J."/>
            <person name="Li Y."/>
            <person name="Mao J."/>
            <person name="Guo H."/>
            <person name="Dou H."/>
            <person name="Li T."/>
            <person name="Mu C."/>
            <person name="Jiang W."/>
            <person name="Fu Q."/>
            <person name="Fu X."/>
            <person name="Miao Y."/>
            <person name="Liu J."/>
            <person name="Yu Q."/>
            <person name="Li R."/>
            <person name="Liao H."/>
            <person name="Li X."/>
            <person name="Kong Y."/>
            <person name="Jiang Z."/>
            <person name="Chourrout D."/>
            <person name="Li R."/>
            <person name="Bao Z."/>
        </authorList>
    </citation>
    <scope>NUCLEOTIDE SEQUENCE [LARGE SCALE GENOMIC DNA]</scope>
    <source>
        <strain evidence="2 3">PY_sf001</strain>
    </source>
</reference>
<dbReference type="AlphaFoldDB" id="A0A210QIN7"/>
<evidence type="ECO:0000313" key="3">
    <source>
        <dbReference type="Proteomes" id="UP000242188"/>
    </source>
</evidence>
<accession>A0A210QIN7</accession>
<feature type="region of interest" description="Disordered" evidence="1">
    <location>
        <begin position="1"/>
        <end position="44"/>
    </location>
</feature>
<keyword evidence="3" id="KW-1185">Reference proteome</keyword>
<evidence type="ECO:0000313" key="2">
    <source>
        <dbReference type="EMBL" id="OWF48546.1"/>
    </source>
</evidence>
<name>A0A210QIN7_MIZYE</name>